<sequence length="70" mass="8682">MQEIEIERKERWIFSCRRFKIAKREERRVSCIRLKLEREKRWFLLQNIEKANQLSLSLSHSGSFMQKIEN</sequence>
<name>A0A1J7HC47_LUPAN</name>
<dbReference type="Gramene" id="OIW10415">
    <property type="protein sequence ID" value="OIW10415"/>
    <property type="gene ID" value="TanjilG_05563"/>
</dbReference>
<proteinExistence type="predicted"/>
<reference evidence="1 2" key="1">
    <citation type="journal article" date="2017" name="Plant Biotechnol. J.">
        <title>A comprehensive draft genome sequence for lupin (Lupinus angustifolius), an emerging health food: insights into plant-microbe interactions and legume evolution.</title>
        <authorList>
            <person name="Hane J.K."/>
            <person name="Ming Y."/>
            <person name="Kamphuis L.G."/>
            <person name="Nelson M.N."/>
            <person name="Garg G."/>
            <person name="Atkins C.A."/>
            <person name="Bayer P.E."/>
            <person name="Bravo A."/>
            <person name="Bringans S."/>
            <person name="Cannon S."/>
            <person name="Edwards D."/>
            <person name="Foley R."/>
            <person name="Gao L.L."/>
            <person name="Harrison M.J."/>
            <person name="Huang W."/>
            <person name="Hurgobin B."/>
            <person name="Li S."/>
            <person name="Liu C.W."/>
            <person name="McGrath A."/>
            <person name="Morahan G."/>
            <person name="Murray J."/>
            <person name="Weller J."/>
            <person name="Jian J."/>
            <person name="Singh K.B."/>
        </authorList>
    </citation>
    <scope>NUCLEOTIDE SEQUENCE [LARGE SCALE GENOMIC DNA]</scope>
    <source>
        <strain evidence="2">cv. Tanjil</strain>
        <tissue evidence="1">Whole plant</tissue>
    </source>
</reference>
<evidence type="ECO:0000313" key="2">
    <source>
        <dbReference type="Proteomes" id="UP000188354"/>
    </source>
</evidence>
<dbReference type="EMBL" id="CM007366">
    <property type="protein sequence ID" value="OIW10415.1"/>
    <property type="molecule type" value="Genomic_DNA"/>
</dbReference>
<dbReference type="Proteomes" id="UP000188354">
    <property type="component" value="Chromosome LG06"/>
</dbReference>
<accession>A0A1J7HC47</accession>
<dbReference type="AlphaFoldDB" id="A0A1J7HC47"/>
<protein>
    <submittedName>
        <fullName evidence="1">Uncharacterized protein</fullName>
    </submittedName>
</protein>
<evidence type="ECO:0000313" key="1">
    <source>
        <dbReference type="EMBL" id="OIW10415.1"/>
    </source>
</evidence>
<gene>
    <name evidence="1" type="ORF">TanjilG_05563</name>
</gene>
<keyword evidence="2" id="KW-1185">Reference proteome</keyword>
<organism evidence="1 2">
    <name type="scientific">Lupinus angustifolius</name>
    <name type="common">Narrow-leaved blue lupine</name>
    <dbReference type="NCBI Taxonomy" id="3871"/>
    <lineage>
        <taxon>Eukaryota</taxon>
        <taxon>Viridiplantae</taxon>
        <taxon>Streptophyta</taxon>
        <taxon>Embryophyta</taxon>
        <taxon>Tracheophyta</taxon>
        <taxon>Spermatophyta</taxon>
        <taxon>Magnoliopsida</taxon>
        <taxon>eudicotyledons</taxon>
        <taxon>Gunneridae</taxon>
        <taxon>Pentapetalae</taxon>
        <taxon>rosids</taxon>
        <taxon>fabids</taxon>
        <taxon>Fabales</taxon>
        <taxon>Fabaceae</taxon>
        <taxon>Papilionoideae</taxon>
        <taxon>50 kb inversion clade</taxon>
        <taxon>genistoids sensu lato</taxon>
        <taxon>core genistoids</taxon>
        <taxon>Genisteae</taxon>
        <taxon>Lupinus</taxon>
    </lineage>
</organism>